<accession>A0A8S0WPZ8</accession>
<proteinExistence type="predicted"/>
<evidence type="ECO:0000256" key="2">
    <source>
        <dbReference type="SAM" id="SignalP"/>
    </source>
</evidence>
<keyword evidence="2" id="KW-0732">Signal</keyword>
<dbReference type="Gene3D" id="1.25.40.20">
    <property type="entry name" value="Ankyrin repeat-containing domain"/>
    <property type="match status" value="1"/>
</dbReference>
<reference evidence="3 4" key="1">
    <citation type="submission" date="2020-01" db="EMBL/GenBank/DDBJ databases">
        <authorList>
            <person name="Gupta K D."/>
        </authorList>
    </citation>
    <scope>NUCLEOTIDE SEQUENCE [LARGE SCALE GENOMIC DNA]</scope>
</reference>
<feature type="region of interest" description="Disordered" evidence="1">
    <location>
        <begin position="441"/>
        <end position="461"/>
    </location>
</feature>
<dbReference type="OrthoDB" id="508139at2759"/>
<dbReference type="SUPFAM" id="SSF48403">
    <property type="entry name" value="Ankyrin repeat"/>
    <property type="match status" value="1"/>
</dbReference>
<dbReference type="Proteomes" id="UP000467700">
    <property type="component" value="Unassembled WGS sequence"/>
</dbReference>
<comment type="caution">
    <text evidence="3">The sequence shown here is derived from an EMBL/GenBank/DDBJ whole genome shotgun (WGS) entry which is preliminary data.</text>
</comment>
<evidence type="ECO:0000256" key="1">
    <source>
        <dbReference type="SAM" id="MobiDB-lite"/>
    </source>
</evidence>
<organism evidence="3 4">
    <name type="scientific">Cyclocybe aegerita</name>
    <name type="common">Black poplar mushroom</name>
    <name type="synonym">Agrocybe aegerita</name>
    <dbReference type="NCBI Taxonomy" id="1973307"/>
    <lineage>
        <taxon>Eukaryota</taxon>
        <taxon>Fungi</taxon>
        <taxon>Dikarya</taxon>
        <taxon>Basidiomycota</taxon>
        <taxon>Agaricomycotina</taxon>
        <taxon>Agaricomycetes</taxon>
        <taxon>Agaricomycetidae</taxon>
        <taxon>Agaricales</taxon>
        <taxon>Agaricineae</taxon>
        <taxon>Bolbitiaceae</taxon>
        <taxon>Cyclocybe</taxon>
    </lineage>
</organism>
<sequence>MSSTLSDPLLPLIACGLSPAYAQQVVSCADANYSAILSEPDYYMEEYWGDSLSEEYNYPSDASALRAALVELGFQPALIDKDYMPYIKSLSPASLSHRNSPNYGKMILEGRFRRLKSGQLELLDAASDPETPSTEFDSANPTAPALSSDEAKALYPLHCAIGTTKDPSITQLIRVAYNIDAGSIRKRDDSGLTPVHVAAASWNVHALRVLLALDPSGIAEDLKDAGNRDAMTPLEALRFVMRATRESSETLLGAWDGHSDRELLCEYLVKKAMGLPLGLGEETEEEYLKKRKFGCTCGACTGGWLSRRMKFRLSAQADIQYDMLHMDIYLFKSNLPVTAVELLHVALDYIPPTVRRQIHKTFYIGFYTIFLLAEALALDARAVQFYMGKGGRVEYALDVTMDIAKKESVLGDGSFKETFDRNEAEGEEGEERRNIGLGELVCGPYMDSDEDEDGMDVDDWD</sequence>
<gene>
    <name evidence="3" type="ORF">AAE3_LOCUS4951</name>
</gene>
<name>A0A8S0WPZ8_CYCAE</name>
<feature type="signal peptide" evidence="2">
    <location>
        <begin position="1"/>
        <end position="22"/>
    </location>
</feature>
<feature type="compositionally biased region" description="Acidic residues" evidence="1">
    <location>
        <begin position="447"/>
        <end position="461"/>
    </location>
</feature>
<dbReference type="EMBL" id="CACVBS010000036">
    <property type="protein sequence ID" value="CAA7262592.1"/>
    <property type="molecule type" value="Genomic_DNA"/>
</dbReference>
<keyword evidence="4" id="KW-1185">Reference proteome</keyword>
<evidence type="ECO:0000313" key="3">
    <source>
        <dbReference type="EMBL" id="CAA7262592.1"/>
    </source>
</evidence>
<protein>
    <recommendedName>
        <fullName evidence="5">Ankyrin repeat protein</fullName>
    </recommendedName>
</protein>
<evidence type="ECO:0000313" key="4">
    <source>
        <dbReference type="Proteomes" id="UP000467700"/>
    </source>
</evidence>
<feature type="chain" id="PRO_5035792616" description="Ankyrin repeat protein" evidence="2">
    <location>
        <begin position="23"/>
        <end position="461"/>
    </location>
</feature>
<dbReference type="InterPro" id="IPR036770">
    <property type="entry name" value="Ankyrin_rpt-contain_sf"/>
</dbReference>
<evidence type="ECO:0008006" key="5">
    <source>
        <dbReference type="Google" id="ProtNLM"/>
    </source>
</evidence>
<dbReference type="AlphaFoldDB" id="A0A8S0WPZ8"/>